<feature type="transmembrane region" description="Helical" evidence="2">
    <location>
        <begin position="66"/>
        <end position="87"/>
    </location>
</feature>
<dbReference type="EMBL" id="PFNG01000086">
    <property type="protein sequence ID" value="PIZ40549.1"/>
    <property type="molecule type" value="Genomic_DNA"/>
</dbReference>
<organism evidence="4 5">
    <name type="scientific">Candidatus Aquicultor secundus</name>
    <dbReference type="NCBI Taxonomy" id="1973895"/>
    <lineage>
        <taxon>Bacteria</taxon>
        <taxon>Bacillati</taxon>
        <taxon>Actinomycetota</taxon>
        <taxon>Candidatus Aquicultoria</taxon>
        <taxon>Candidatus Aquicultorales</taxon>
        <taxon>Candidatus Aquicultoraceae</taxon>
        <taxon>Candidatus Aquicultor</taxon>
    </lineage>
</organism>
<gene>
    <name evidence="4" type="ORF">COY37_03670</name>
</gene>
<sequence>MRLSRLAVVLGFIAIYGTLFSFFKPDLIFSATTTAGGDTGAHHYIADFLIHNLLPKGRITGWSPGWYMGFPMLHFYFPLGFLAIAAMSTVIKYQIAFKIGTLLGVFLLPATTYAAFKVLDFKFPFPLIASGFTLPFLFMESYSIYGGNILSTLAGEFGYSLSFSLLILFLALLYRDIKEQKFRVSTGVLLAMVVLSHVVTTIMALAFSTYFLLNKLNVKRFAILAGVFVLGFLLTAFWSLPFAAKIGYTAHMQWDQLQGINEILPDPLRPFIALSALGILGAIIRRDSRMYIFLWTFVMSVALFFLVPPGRLWNGRVVPFFYYFSFIWAAYGIWFLRRVLAGLFYDYVLLPKRYADYAVAAIAVAVVVGNVFGTSQTATAWINWNYSGFEGKAHWNDFNAINKYIKSLPPGRVMVEHSSKIDTFGTPRAFELLPYFAGHPTIEGTLMEASISAPFHFINQAELSKEPSCAILGIRYPQLNVADGVRHLQLYNIDYFLALSNEVKTQAEKDHDLALLKKFKVRGTDMEFALYKVNTDGYVVIPKYMPLMVDTKDWRATALAWYSKPKLFDVPPLVDANQARALKDSFRTVSADLEGTVQHEPARKGRITNVRIIDDGLDFTTSAIGVPHLIRISYFPNWKVEGADGPYLASPTIMMVVPRQRHVHLYFGETWSDTAGRVLSDIAWLFVAAYALMFAVRKISSLRSSSQPEDAGQGDSTGFAKERSA</sequence>
<evidence type="ECO:0000256" key="2">
    <source>
        <dbReference type="SAM" id="Phobius"/>
    </source>
</evidence>
<feature type="transmembrane region" description="Helical" evidence="2">
    <location>
        <begin position="225"/>
        <end position="248"/>
    </location>
</feature>
<comment type="caution">
    <text evidence="4">The sequence shown here is derived from an EMBL/GenBank/DDBJ whole genome shotgun (WGS) entry which is preliminary data.</text>
</comment>
<dbReference type="InterPro" id="IPR018776">
    <property type="entry name" value="Membrane_prot_PTPS-rel_domain"/>
</dbReference>
<dbReference type="Proteomes" id="UP000230956">
    <property type="component" value="Unassembled WGS sequence"/>
</dbReference>
<name>A0A2M7T904_9ACTN</name>
<evidence type="ECO:0000259" key="3">
    <source>
        <dbReference type="Pfam" id="PF10131"/>
    </source>
</evidence>
<feature type="transmembrane region" description="Helical" evidence="2">
    <location>
        <begin position="157"/>
        <end position="175"/>
    </location>
</feature>
<feature type="transmembrane region" description="Helical" evidence="2">
    <location>
        <begin position="99"/>
        <end position="119"/>
    </location>
</feature>
<proteinExistence type="predicted"/>
<evidence type="ECO:0000313" key="5">
    <source>
        <dbReference type="Proteomes" id="UP000230956"/>
    </source>
</evidence>
<dbReference type="Pfam" id="PF10131">
    <property type="entry name" value="PTPS_related"/>
    <property type="match status" value="1"/>
</dbReference>
<keyword evidence="2" id="KW-1133">Transmembrane helix</keyword>
<accession>A0A2M7T904</accession>
<keyword evidence="2" id="KW-0472">Membrane</keyword>
<feature type="transmembrane region" description="Helical" evidence="2">
    <location>
        <begin position="291"/>
        <end position="308"/>
    </location>
</feature>
<feature type="transmembrane region" description="Helical" evidence="2">
    <location>
        <begin position="7"/>
        <end position="23"/>
    </location>
</feature>
<reference evidence="5" key="1">
    <citation type="submission" date="2017-09" db="EMBL/GenBank/DDBJ databases">
        <title>Depth-based differentiation of microbial function through sediment-hosted aquifers and enrichment of novel symbionts in the deep terrestrial subsurface.</title>
        <authorList>
            <person name="Probst A.J."/>
            <person name="Ladd B."/>
            <person name="Jarett J.K."/>
            <person name="Geller-Mcgrath D.E."/>
            <person name="Sieber C.M.K."/>
            <person name="Emerson J.B."/>
            <person name="Anantharaman K."/>
            <person name="Thomas B.C."/>
            <person name="Malmstrom R."/>
            <person name="Stieglmeier M."/>
            <person name="Klingl A."/>
            <person name="Woyke T."/>
            <person name="Ryan C.M."/>
            <person name="Banfield J.F."/>
        </authorList>
    </citation>
    <scope>NUCLEOTIDE SEQUENCE [LARGE SCALE GENOMIC DNA]</scope>
</reference>
<evidence type="ECO:0000313" key="4">
    <source>
        <dbReference type="EMBL" id="PIZ40549.1"/>
    </source>
</evidence>
<feature type="domain" description="Membrane protein 6-pyruvoyl-tetrahydropterin synthase-related" evidence="3">
    <location>
        <begin position="74"/>
        <end position="539"/>
    </location>
</feature>
<keyword evidence="2" id="KW-0812">Transmembrane</keyword>
<feature type="transmembrane region" description="Helical" evidence="2">
    <location>
        <begin position="187"/>
        <end position="213"/>
    </location>
</feature>
<evidence type="ECO:0000256" key="1">
    <source>
        <dbReference type="SAM" id="MobiDB-lite"/>
    </source>
</evidence>
<protein>
    <recommendedName>
        <fullName evidence="3">Membrane protein 6-pyruvoyl-tetrahydropterin synthase-related domain-containing protein</fullName>
    </recommendedName>
</protein>
<feature type="transmembrane region" description="Helical" evidence="2">
    <location>
        <begin position="320"/>
        <end position="336"/>
    </location>
</feature>
<dbReference type="AlphaFoldDB" id="A0A2M7T904"/>
<dbReference type="RefSeq" id="WP_286678131.1">
    <property type="nucleotide sequence ID" value="NZ_MNXI01000061.1"/>
</dbReference>
<feature type="transmembrane region" description="Helical" evidence="2">
    <location>
        <begin position="357"/>
        <end position="373"/>
    </location>
</feature>
<feature type="region of interest" description="Disordered" evidence="1">
    <location>
        <begin position="705"/>
        <end position="725"/>
    </location>
</feature>